<dbReference type="GO" id="GO:0005576">
    <property type="term" value="C:extracellular region"/>
    <property type="evidence" value="ECO:0007669"/>
    <property type="project" value="UniProtKB-SubCell"/>
</dbReference>
<dbReference type="PANTHER" id="PTHR31279:SF58">
    <property type="entry name" value="PROTEIN EXORDIUM-LIKE 2"/>
    <property type="match status" value="1"/>
</dbReference>
<evidence type="ECO:0000256" key="1">
    <source>
        <dbReference type="ARBA" id="ARBA00004613"/>
    </source>
</evidence>
<evidence type="ECO:0000313" key="7">
    <source>
        <dbReference type="Proteomes" id="UP000268093"/>
    </source>
</evidence>
<dbReference type="OrthoDB" id="2016249at2759"/>
<gene>
    <name evidence="6" type="ORF">BC936DRAFT_141500</name>
</gene>
<dbReference type="Proteomes" id="UP000268093">
    <property type="component" value="Unassembled WGS sequence"/>
</dbReference>
<dbReference type="InterPro" id="IPR006766">
    <property type="entry name" value="EXORDIUM-like"/>
</dbReference>
<organism evidence="6 7">
    <name type="scientific">Jimgerdemannia flammicorona</name>
    <dbReference type="NCBI Taxonomy" id="994334"/>
    <lineage>
        <taxon>Eukaryota</taxon>
        <taxon>Fungi</taxon>
        <taxon>Fungi incertae sedis</taxon>
        <taxon>Mucoromycota</taxon>
        <taxon>Mucoromycotina</taxon>
        <taxon>Endogonomycetes</taxon>
        <taxon>Endogonales</taxon>
        <taxon>Endogonaceae</taxon>
        <taxon>Jimgerdemannia</taxon>
    </lineage>
</organism>
<comment type="caution">
    <text evidence="6">The sequence shown here is derived from an EMBL/GenBank/DDBJ whole genome shotgun (WGS) entry which is preliminary data.</text>
</comment>
<evidence type="ECO:0000256" key="3">
    <source>
        <dbReference type="ARBA" id="ARBA00022729"/>
    </source>
</evidence>
<reference evidence="6 7" key="1">
    <citation type="journal article" date="2018" name="New Phytol.">
        <title>Phylogenomics of Endogonaceae and evolution of mycorrhizas within Mucoromycota.</title>
        <authorList>
            <person name="Chang Y."/>
            <person name="Desiro A."/>
            <person name="Na H."/>
            <person name="Sandor L."/>
            <person name="Lipzen A."/>
            <person name="Clum A."/>
            <person name="Barry K."/>
            <person name="Grigoriev I.V."/>
            <person name="Martin F.M."/>
            <person name="Stajich J.E."/>
            <person name="Smith M.E."/>
            <person name="Bonito G."/>
            <person name="Spatafora J.W."/>
        </authorList>
    </citation>
    <scope>NUCLEOTIDE SEQUENCE [LARGE SCALE GENOMIC DNA]</scope>
    <source>
        <strain evidence="6 7">GMNB39</strain>
    </source>
</reference>
<evidence type="ECO:0000256" key="5">
    <source>
        <dbReference type="SAM" id="MobiDB-lite"/>
    </source>
</evidence>
<keyword evidence="2" id="KW-0964">Secreted</keyword>
<accession>A0A433A250</accession>
<dbReference type="EMBL" id="RBNI01019825">
    <property type="protein sequence ID" value="RUO96751.1"/>
    <property type="molecule type" value="Genomic_DNA"/>
</dbReference>
<feature type="region of interest" description="Disordered" evidence="5">
    <location>
        <begin position="1"/>
        <end position="32"/>
    </location>
</feature>
<protein>
    <submittedName>
        <fullName evidence="6">Uncharacterized protein</fullName>
    </submittedName>
</protein>
<comment type="subcellular location">
    <subcellularLocation>
        <location evidence="1">Secreted</location>
    </subcellularLocation>
</comment>
<comment type="similarity">
    <text evidence="4">Belongs to the EXORDIUM family.</text>
</comment>
<dbReference type="AlphaFoldDB" id="A0A433A250"/>
<evidence type="ECO:0000313" key="6">
    <source>
        <dbReference type="EMBL" id="RUO96751.1"/>
    </source>
</evidence>
<name>A0A433A250_9FUNG</name>
<evidence type="ECO:0000256" key="2">
    <source>
        <dbReference type="ARBA" id="ARBA00022525"/>
    </source>
</evidence>
<evidence type="ECO:0000256" key="4">
    <source>
        <dbReference type="ARBA" id="ARBA00023591"/>
    </source>
</evidence>
<proteinExistence type="inferred from homology"/>
<dbReference type="PANTHER" id="PTHR31279">
    <property type="entry name" value="PROTEIN EXORDIUM-LIKE 5"/>
    <property type="match status" value="1"/>
</dbReference>
<sequence length="231" mass="25994">MQLNGRVTGSAAHANKRNSEGSTLHSPPPSLQRSTERLLVTTAIAVTPNVGGRLIGMSTRPRPKGLISNFHVSHVTIGYQGGPIMTGAVNVYQIFYGDWSKKAAARKLLSYFINNLSSSRWFDITREYFELDDLNRTHYVTGPIRTAKYFYDNYSHGKSLSHIAIRNIVRGAIKRKYLPTDYNGIYVVYPSEDVTSQDFCETYVCHSFDDSIRFTTNPGNWSNCITPLPIF</sequence>
<keyword evidence="3" id="KW-0732">Signal</keyword>
<keyword evidence="7" id="KW-1185">Reference proteome</keyword>
<dbReference type="Pfam" id="PF04674">
    <property type="entry name" value="Phi_1"/>
    <property type="match status" value="1"/>
</dbReference>